<gene>
    <name evidence="1" type="ORF">BN1044_04526</name>
</gene>
<protein>
    <submittedName>
        <fullName evidence="1">Uncharacterized protein</fullName>
    </submittedName>
</protein>
<dbReference type="EMBL" id="FMIQ01000084">
    <property type="protein sequence ID" value="SCM55013.1"/>
    <property type="molecule type" value="Genomic_DNA"/>
</dbReference>
<dbReference type="RefSeq" id="WP_072310579.1">
    <property type="nucleotide sequence ID" value="NZ_FMIQ01000084.1"/>
</dbReference>
<proteinExistence type="predicted"/>
<evidence type="ECO:0000313" key="2">
    <source>
        <dbReference type="Proteomes" id="UP000094844"/>
    </source>
</evidence>
<dbReference type="AlphaFoldDB" id="A0A1C6Z7A4"/>
<dbReference type="Proteomes" id="UP000094844">
    <property type="component" value="Unassembled WGS sequence"/>
</dbReference>
<dbReference type="OrthoDB" id="6636534at2"/>
<accession>A0A1C6Z7A4</accession>
<organism evidence="1 2">
    <name type="scientific">Hafnia alvei</name>
    <dbReference type="NCBI Taxonomy" id="569"/>
    <lineage>
        <taxon>Bacteria</taxon>
        <taxon>Pseudomonadati</taxon>
        <taxon>Pseudomonadota</taxon>
        <taxon>Gammaproteobacteria</taxon>
        <taxon>Enterobacterales</taxon>
        <taxon>Hafniaceae</taxon>
        <taxon>Hafnia</taxon>
    </lineage>
</organism>
<reference evidence="1 2" key="1">
    <citation type="submission" date="2016-09" db="EMBL/GenBank/DDBJ databases">
        <authorList>
            <person name="Capua I."/>
            <person name="De Benedictis P."/>
            <person name="Joannis T."/>
            <person name="Lombin L.H."/>
            <person name="Cattoli G."/>
        </authorList>
    </citation>
    <scope>NUCLEOTIDE SEQUENCE [LARGE SCALE GENOMIC DNA]</scope>
    <source>
        <strain evidence="1 2">GB001</strain>
    </source>
</reference>
<evidence type="ECO:0000313" key="1">
    <source>
        <dbReference type="EMBL" id="SCM55013.1"/>
    </source>
</evidence>
<name>A0A1C6Z7A4_HAFAL</name>
<sequence>MNIANQVRALHQLDNVQLSLTVNVTGAAFETLTGLGTEGLFYPVTASSAVAQHLIVDLGMIRDCVLDFDNAQFTTWCREHLQLTLAELEPVGYLFVVGSNDI</sequence>